<dbReference type="FunCoup" id="D8LES4">
    <property type="interactions" value="511"/>
</dbReference>
<dbReference type="OMA" id="WGLKYAV"/>
<evidence type="ECO:0000256" key="4">
    <source>
        <dbReference type="ARBA" id="ARBA00022741"/>
    </source>
</evidence>
<evidence type="ECO:0000313" key="10">
    <source>
        <dbReference type="Proteomes" id="UP000002630"/>
    </source>
</evidence>
<evidence type="ECO:0000256" key="5">
    <source>
        <dbReference type="ARBA" id="ARBA00022840"/>
    </source>
</evidence>
<dbReference type="CDD" id="cd03341">
    <property type="entry name" value="TCP1_theta"/>
    <property type="match status" value="1"/>
</dbReference>
<dbReference type="AlphaFoldDB" id="D8LES4"/>
<evidence type="ECO:0000256" key="7">
    <source>
        <dbReference type="ARBA" id="ARBA00029602"/>
    </source>
</evidence>
<dbReference type="NCBIfam" id="TIGR02346">
    <property type="entry name" value="chap_CCT_theta"/>
    <property type="match status" value="1"/>
</dbReference>
<dbReference type="InterPro" id="IPR027413">
    <property type="entry name" value="GROEL-like_equatorial_sf"/>
</dbReference>
<organism evidence="9 10">
    <name type="scientific">Ectocarpus siliculosus</name>
    <name type="common">Brown alga</name>
    <name type="synonym">Conferva siliculosa</name>
    <dbReference type="NCBI Taxonomy" id="2880"/>
    <lineage>
        <taxon>Eukaryota</taxon>
        <taxon>Sar</taxon>
        <taxon>Stramenopiles</taxon>
        <taxon>Ochrophyta</taxon>
        <taxon>PX clade</taxon>
        <taxon>Phaeophyceae</taxon>
        <taxon>Ectocarpales</taxon>
        <taxon>Ectocarpaceae</taxon>
        <taxon>Ectocarpus</taxon>
    </lineage>
</organism>
<dbReference type="Pfam" id="PF00118">
    <property type="entry name" value="Cpn60_TCP1"/>
    <property type="match status" value="1"/>
</dbReference>
<comment type="subcellular location">
    <subcellularLocation>
        <location evidence="1">Cytoplasm</location>
    </subcellularLocation>
</comment>
<dbReference type="SUPFAM" id="SSF52029">
    <property type="entry name" value="GroEL apical domain-like"/>
    <property type="match status" value="1"/>
</dbReference>
<dbReference type="PANTHER" id="PTHR11353">
    <property type="entry name" value="CHAPERONIN"/>
    <property type="match status" value="1"/>
</dbReference>
<gene>
    <name evidence="9" type="ORF">Esi_0014_0013</name>
</gene>
<dbReference type="GO" id="GO:0016887">
    <property type="term" value="F:ATP hydrolysis activity"/>
    <property type="evidence" value="ECO:0007669"/>
    <property type="project" value="InterPro"/>
</dbReference>
<evidence type="ECO:0000256" key="8">
    <source>
        <dbReference type="RuleBase" id="RU004187"/>
    </source>
</evidence>
<dbReference type="InParanoid" id="D8LES4"/>
<comment type="similarity">
    <text evidence="2 8">Belongs to the TCP-1 chaperonin family.</text>
</comment>
<dbReference type="SUPFAM" id="SSF48592">
    <property type="entry name" value="GroEL equatorial domain-like"/>
    <property type="match status" value="1"/>
</dbReference>
<dbReference type="Gene3D" id="3.30.260.10">
    <property type="entry name" value="TCP-1-like chaperonin intermediate domain"/>
    <property type="match status" value="1"/>
</dbReference>
<evidence type="ECO:0000256" key="3">
    <source>
        <dbReference type="ARBA" id="ARBA00022490"/>
    </source>
</evidence>
<dbReference type="OrthoDB" id="1748577at2759"/>
<keyword evidence="10" id="KW-1185">Reference proteome</keyword>
<proteinExistence type="inferred from homology"/>
<dbReference type="InterPro" id="IPR027409">
    <property type="entry name" value="GroEL-like_apical_dom_sf"/>
</dbReference>
<keyword evidence="6 8" id="KW-0143">Chaperone</keyword>
<dbReference type="Proteomes" id="UP000002630">
    <property type="component" value="Linkage Group LG11"/>
</dbReference>
<dbReference type="STRING" id="2880.D8LES4"/>
<sequence length="546" mass="58465">MAKSMGMNLASGLQGMLKDGHNSYEGVDEAIMRNINAAKELAAIVRTSLGPNGMNKLVVNHLDKTIVTSDGATIVQELEVMHPAAKMVVLASQMQEQEAGDGTSLVVTLTGELLKLAADLLREGLHTAEILEGYRAAYMKTQEILPSLVCHTVADVRDPKQLAFAIKTVIGSKQYGFEDALSPFVAEACLAVMPPAPAKAMLAVENVRVCKLLGGSTADSHVVRGMVVQRDSQGLVKRAENAKVAVFACGLEMSSTETKGTVLIRTGEELMSYNKGEEKVVEDAMKSIADAGTKVIVAGGTVSDMCMHFIEKYEMMVIKVLSKWELRRICNAVHATALVRMGAPTPDEMGDCALVEVREVGLRKVTVFSQDDDDSRIATIVLRASTQSLLNDLERAVDDSVACVRGLCRDPRFVPGGGATEMELAHQIFKHGESQTGLDQYAIKKFAEALEVVPRILSETSGQDAEKVLATLRTAHANGEAKMGVDVDDDSVADKSGEGVVDLMSTKESALRLAVDAAVTVLRVDQIIMSKQAGGPKPRAPKGDDE</sequence>
<dbReference type="InterPro" id="IPR017998">
    <property type="entry name" value="Chaperone_TCP-1"/>
</dbReference>
<reference evidence="9 10" key="1">
    <citation type="journal article" date="2010" name="Nature">
        <title>The Ectocarpus genome and the independent evolution of multicellularity in brown algae.</title>
        <authorList>
            <person name="Cock J.M."/>
            <person name="Sterck L."/>
            <person name="Rouze P."/>
            <person name="Scornet D."/>
            <person name="Allen A.E."/>
            <person name="Amoutzias G."/>
            <person name="Anthouard V."/>
            <person name="Artiguenave F."/>
            <person name="Aury J.M."/>
            <person name="Badger J.H."/>
            <person name="Beszteri B."/>
            <person name="Billiau K."/>
            <person name="Bonnet E."/>
            <person name="Bothwell J.H."/>
            <person name="Bowler C."/>
            <person name="Boyen C."/>
            <person name="Brownlee C."/>
            <person name="Carrano C.J."/>
            <person name="Charrier B."/>
            <person name="Cho G.Y."/>
            <person name="Coelho S.M."/>
            <person name="Collen J."/>
            <person name="Corre E."/>
            <person name="Da Silva C."/>
            <person name="Delage L."/>
            <person name="Delaroque N."/>
            <person name="Dittami S.M."/>
            <person name="Doulbeau S."/>
            <person name="Elias M."/>
            <person name="Farnham G."/>
            <person name="Gachon C.M."/>
            <person name="Gschloessl B."/>
            <person name="Heesch S."/>
            <person name="Jabbari K."/>
            <person name="Jubin C."/>
            <person name="Kawai H."/>
            <person name="Kimura K."/>
            <person name="Kloareg B."/>
            <person name="Kupper F.C."/>
            <person name="Lang D."/>
            <person name="Le Bail A."/>
            <person name="Leblanc C."/>
            <person name="Lerouge P."/>
            <person name="Lohr M."/>
            <person name="Lopez P.J."/>
            <person name="Martens C."/>
            <person name="Maumus F."/>
            <person name="Michel G."/>
            <person name="Miranda-Saavedra D."/>
            <person name="Morales J."/>
            <person name="Moreau H."/>
            <person name="Motomura T."/>
            <person name="Nagasato C."/>
            <person name="Napoli C.A."/>
            <person name="Nelson D.R."/>
            <person name="Nyvall-Collen P."/>
            <person name="Peters A.F."/>
            <person name="Pommier C."/>
            <person name="Potin P."/>
            <person name="Poulain J."/>
            <person name="Quesneville H."/>
            <person name="Read B."/>
            <person name="Rensing S.A."/>
            <person name="Ritter A."/>
            <person name="Rousvoal S."/>
            <person name="Samanta M."/>
            <person name="Samson G."/>
            <person name="Schroeder D.C."/>
            <person name="Segurens B."/>
            <person name="Strittmatter M."/>
            <person name="Tonon T."/>
            <person name="Tregear J.W."/>
            <person name="Valentin K."/>
            <person name="von Dassow P."/>
            <person name="Yamagishi T."/>
            <person name="Van de Peer Y."/>
            <person name="Wincker P."/>
        </authorList>
    </citation>
    <scope>NUCLEOTIDE SEQUENCE [LARGE SCALE GENOMIC DNA]</scope>
    <source>
        <strain evidence="10">Ec32 / CCAP1310/4</strain>
    </source>
</reference>
<dbReference type="GO" id="GO:0005737">
    <property type="term" value="C:cytoplasm"/>
    <property type="evidence" value="ECO:0007669"/>
    <property type="project" value="UniProtKB-SubCell"/>
</dbReference>
<dbReference type="InterPro" id="IPR002423">
    <property type="entry name" value="Cpn60/GroEL/TCP-1"/>
</dbReference>
<dbReference type="EMBL" id="FN648000">
    <property type="protein sequence ID" value="CBN79744.1"/>
    <property type="molecule type" value="Genomic_DNA"/>
</dbReference>
<dbReference type="PRINTS" id="PR00304">
    <property type="entry name" value="TCOMPLEXTCP1"/>
</dbReference>
<dbReference type="SUPFAM" id="SSF54849">
    <property type="entry name" value="GroEL-intermediate domain like"/>
    <property type="match status" value="1"/>
</dbReference>
<keyword evidence="5 8" id="KW-0067">ATP-binding</keyword>
<dbReference type="FunFam" id="3.50.7.10:FF:000008">
    <property type="entry name" value="T-complex protein 1 subunit theta"/>
    <property type="match status" value="1"/>
</dbReference>
<dbReference type="InterPro" id="IPR002194">
    <property type="entry name" value="Chaperonin_TCP-1_CS"/>
</dbReference>
<dbReference type="Gene3D" id="3.50.7.10">
    <property type="entry name" value="GroEL"/>
    <property type="match status" value="1"/>
</dbReference>
<evidence type="ECO:0000313" key="9">
    <source>
        <dbReference type="EMBL" id="CBN79744.1"/>
    </source>
</evidence>
<dbReference type="PROSITE" id="PS00750">
    <property type="entry name" value="TCP1_1"/>
    <property type="match status" value="1"/>
</dbReference>
<evidence type="ECO:0000256" key="6">
    <source>
        <dbReference type="ARBA" id="ARBA00023186"/>
    </source>
</evidence>
<dbReference type="PROSITE" id="PS00995">
    <property type="entry name" value="TCP1_3"/>
    <property type="match status" value="1"/>
</dbReference>
<dbReference type="GO" id="GO:0005524">
    <property type="term" value="F:ATP binding"/>
    <property type="evidence" value="ECO:0007669"/>
    <property type="project" value="UniProtKB-KW"/>
</dbReference>
<dbReference type="InterPro" id="IPR012721">
    <property type="entry name" value="Chap_CCT_theta"/>
</dbReference>
<keyword evidence="4 8" id="KW-0547">Nucleotide-binding</keyword>
<name>D8LES4_ECTSI</name>
<dbReference type="GO" id="GO:0140662">
    <property type="term" value="F:ATP-dependent protein folding chaperone"/>
    <property type="evidence" value="ECO:0007669"/>
    <property type="project" value="InterPro"/>
</dbReference>
<evidence type="ECO:0000256" key="2">
    <source>
        <dbReference type="ARBA" id="ARBA00008020"/>
    </source>
</evidence>
<dbReference type="EMBL" id="FN649736">
    <property type="protein sequence ID" value="CBN79744.1"/>
    <property type="molecule type" value="Genomic_DNA"/>
</dbReference>
<keyword evidence="3" id="KW-0963">Cytoplasm</keyword>
<dbReference type="Gene3D" id="1.10.560.10">
    <property type="entry name" value="GroEL-like equatorial domain"/>
    <property type="match status" value="1"/>
</dbReference>
<protein>
    <recommendedName>
        <fullName evidence="7">CCT-theta</fullName>
    </recommendedName>
</protein>
<evidence type="ECO:0000256" key="1">
    <source>
        <dbReference type="ARBA" id="ARBA00004496"/>
    </source>
</evidence>
<dbReference type="eggNOG" id="KOG0362">
    <property type="taxonomic scope" value="Eukaryota"/>
</dbReference>
<dbReference type="InterPro" id="IPR027410">
    <property type="entry name" value="TCP-1-like_intermed_sf"/>
</dbReference>
<accession>D8LES4</accession>
<dbReference type="GO" id="GO:0051082">
    <property type="term" value="F:unfolded protein binding"/>
    <property type="evidence" value="ECO:0007669"/>
    <property type="project" value="InterPro"/>
</dbReference>